<protein>
    <recommendedName>
        <fullName evidence="9">TIGR04197 family type VII secretion effector</fullName>
    </recommendedName>
</protein>
<sequence>MSEIKSVTSLAVQRATAIAKATESLANLIAIEKDNQTTVAGNVKASSAIDLAQTTASQIGNVLSAMSTNIHNLSSAFHAMDQKVANQLSRIDDASTRFTLNG</sequence>
<accession>A0A081QQI2</accession>
<evidence type="ECO:0000313" key="1">
    <source>
        <dbReference type="EMBL" id="KEQ45205.1"/>
    </source>
</evidence>
<reference evidence="6 7" key="2">
    <citation type="submission" date="2018-11" db="EMBL/GenBank/DDBJ databases">
        <title>Species Designations Belie Phenotypic and Genotypic Heterogeneity in Oral Streptococci.</title>
        <authorList>
            <person name="Velsko I."/>
        </authorList>
    </citation>
    <scope>NUCLEOTIDE SEQUENCE [LARGE SCALE GENOMIC DNA]</scope>
    <source>
        <strain evidence="3 7">BCA12</strain>
        <strain evidence="2 8">BCC15</strain>
        <strain evidence="4 6">BCC55</strain>
    </source>
</reference>
<evidence type="ECO:0000313" key="3">
    <source>
        <dbReference type="EMBL" id="RSI84214.1"/>
    </source>
</evidence>
<dbReference type="Proteomes" id="UP000277742">
    <property type="component" value="Unassembled WGS sequence"/>
</dbReference>
<dbReference type="EMBL" id="JPFY01000013">
    <property type="protein sequence ID" value="KEQ45205.1"/>
    <property type="molecule type" value="Genomic_DNA"/>
</dbReference>
<dbReference type="RefSeq" id="WP_004269706.1">
    <property type="nucleotide sequence ID" value="NZ_CAMHZR010000001.1"/>
</dbReference>
<evidence type="ECO:0000313" key="7">
    <source>
        <dbReference type="Proteomes" id="UP000277742"/>
    </source>
</evidence>
<evidence type="ECO:0000313" key="5">
    <source>
        <dbReference type="Proteomes" id="UP000028089"/>
    </source>
</evidence>
<dbReference type="EMBL" id="RJNR01000002">
    <property type="protein sequence ID" value="RSI84214.1"/>
    <property type="molecule type" value="Genomic_DNA"/>
</dbReference>
<proteinExistence type="predicted"/>
<evidence type="ECO:0000313" key="4">
    <source>
        <dbReference type="EMBL" id="RSI94297.1"/>
    </source>
</evidence>
<reference evidence="1 5" key="1">
    <citation type="submission" date="2014-05" db="EMBL/GenBank/DDBJ databases">
        <authorList>
            <person name="Daugherty S.C."/>
            <person name="Tallon L.J."/>
            <person name="Sadzewicz L."/>
            <person name="Kilian M."/>
            <person name="Tettelin H."/>
        </authorList>
    </citation>
    <scope>NUCLEOTIDE SEQUENCE [LARGE SCALE GENOMIC DNA]</scope>
    <source>
        <strain evidence="1 5">SK578</strain>
    </source>
</reference>
<dbReference type="AlphaFoldDB" id="A0A081QQI2"/>
<dbReference type="EMBL" id="RJNZ01000001">
    <property type="protein sequence ID" value="RSI94297.1"/>
    <property type="molecule type" value="Genomic_DNA"/>
</dbReference>
<evidence type="ECO:0000313" key="2">
    <source>
        <dbReference type="EMBL" id="RSI61663.1"/>
    </source>
</evidence>
<dbReference type="PATRIC" id="fig|28037.93.peg.1256"/>
<dbReference type="InterPro" id="IPR021477">
    <property type="entry name" value="TVIIS_effector_SACOL2603_fam"/>
</dbReference>
<organism evidence="1 5">
    <name type="scientific">Streptococcus mitis</name>
    <dbReference type="NCBI Taxonomy" id="28037"/>
    <lineage>
        <taxon>Bacteria</taxon>
        <taxon>Bacillati</taxon>
        <taxon>Bacillota</taxon>
        <taxon>Bacilli</taxon>
        <taxon>Lactobacillales</taxon>
        <taxon>Streptococcaceae</taxon>
        <taxon>Streptococcus</taxon>
        <taxon>Streptococcus mitis group</taxon>
    </lineage>
</organism>
<dbReference type="Proteomes" id="UP000028089">
    <property type="component" value="Unassembled WGS sequence"/>
</dbReference>
<evidence type="ECO:0000313" key="6">
    <source>
        <dbReference type="Proteomes" id="UP000267870"/>
    </source>
</evidence>
<comment type="caution">
    <text evidence="1">The sequence shown here is derived from an EMBL/GenBank/DDBJ whole genome shotgun (WGS) entry which is preliminary data.</text>
</comment>
<dbReference type="Proteomes" id="UP000267870">
    <property type="component" value="Unassembled WGS sequence"/>
</dbReference>
<gene>
    <name evidence="4" type="ORF">D8845_00760</name>
    <name evidence="3" type="ORF">D8855_02220</name>
    <name evidence="2" type="ORF">D8865_04910</name>
    <name evidence="1" type="ORF">SK578_1302</name>
</gene>
<evidence type="ECO:0008006" key="9">
    <source>
        <dbReference type="Google" id="ProtNLM"/>
    </source>
</evidence>
<dbReference type="EMBL" id="RJNH01000004">
    <property type="protein sequence ID" value="RSI61663.1"/>
    <property type="molecule type" value="Genomic_DNA"/>
</dbReference>
<name>A0A081QQI2_STRMT</name>
<dbReference type="NCBIfam" id="TIGR04197">
    <property type="entry name" value="T7SS_SACOL2603"/>
    <property type="match status" value="1"/>
</dbReference>
<dbReference type="Proteomes" id="UP000278653">
    <property type="component" value="Unassembled WGS sequence"/>
</dbReference>
<evidence type="ECO:0000313" key="8">
    <source>
        <dbReference type="Proteomes" id="UP000278653"/>
    </source>
</evidence>